<dbReference type="PANTHER" id="PTHR20855">
    <property type="entry name" value="ADIPOR/PROGESTIN RECEPTOR-RELATED"/>
    <property type="match status" value="1"/>
</dbReference>
<gene>
    <name evidence="6" type="ORF">UFOPK2766_01700</name>
    <name evidence="7" type="ORF">UFOPK3519_01492</name>
</gene>
<name>A0A6J6TW39_9ZZZZ</name>
<keyword evidence="4 5" id="KW-0472">Membrane</keyword>
<feature type="transmembrane region" description="Helical" evidence="5">
    <location>
        <begin position="190"/>
        <end position="210"/>
    </location>
</feature>
<evidence type="ECO:0000256" key="4">
    <source>
        <dbReference type="ARBA" id="ARBA00023136"/>
    </source>
</evidence>
<evidence type="ECO:0000256" key="5">
    <source>
        <dbReference type="SAM" id="Phobius"/>
    </source>
</evidence>
<feature type="transmembrane region" description="Helical" evidence="5">
    <location>
        <begin position="166"/>
        <end position="184"/>
    </location>
</feature>
<evidence type="ECO:0000313" key="7">
    <source>
        <dbReference type="EMBL" id="CAB4912280.1"/>
    </source>
</evidence>
<feature type="transmembrane region" description="Helical" evidence="5">
    <location>
        <begin position="47"/>
        <end position="65"/>
    </location>
</feature>
<keyword evidence="2 5" id="KW-0812">Transmembrane</keyword>
<evidence type="ECO:0000256" key="3">
    <source>
        <dbReference type="ARBA" id="ARBA00022989"/>
    </source>
</evidence>
<feature type="transmembrane region" description="Helical" evidence="5">
    <location>
        <begin position="140"/>
        <end position="159"/>
    </location>
</feature>
<feature type="transmembrane region" description="Helical" evidence="5">
    <location>
        <begin position="71"/>
        <end position="93"/>
    </location>
</feature>
<evidence type="ECO:0000256" key="2">
    <source>
        <dbReference type="ARBA" id="ARBA00022692"/>
    </source>
</evidence>
<evidence type="ECO:0000256" key="1">
    <source>
        <dbReference type="ARBA" id="ARBA00004141"/>
    </source>
</evidence>
<keyword evidence="3 5" id="KW-1133">Transmembrane helix</keyword>
<dbReference type="InterPro" id="IPR004254">
    <property type="entry name" value="AdipoR/HlyIII-related"/>
</dbReference>
<dbReference type="PANTHER" id="PTHR20855:SF3">
    <property type="entry name" value="LD03007P"/>
    <property type="match status" value="1"/>
</dbReference>
<reference evidence="6" key="1">
    <citation type="submission" date="2020-05" db="EMBL/GenBank/DDBJ databases">
        <authorList>
            <person name="Chiriac C."/>
            <person name="Salcher M."/>
            <person name="Ghai R."/>
            <person name="Kavagutti S V."/>
        </authorList>
    </citation>
    <scope>NUCLEOTIDE SEQUENCE</scope>
</reference>
<feature type="transmembrane region" description="Helical" evidence="5">
    <location>
        <begin position="114"/>
        <end position="134"/>
    </location>
</feature>
<dbReference type="Pfam" id="PF03006">
    <property type="entry name" value="HlyIII"/>
    <property type="match status" value="1"/>
</dbReference>
<dbReference type="GO" id="GO:0016020">
    <property type="term" value="C:membrane"/>
    <property type="evidence" value="ECO:0007669"/>
    <property type="project" value="UniProtKB-SubCell"/>
</dbReference>
<accession>A0A6J6TW39</accession>
<evidence type="ECO:0000313" key="6">
    <source>
        <dbReference type="EMBL" id="CAB4751782.1"/>
    </source>
</evidence>
<dbReference type="EMBL" id="CAFBMG010000144">
    <property type="protein sequence ID" value="CAB4912280.1"/>
    <property type="molecule type" value="Genomic_DNA"/>
</dbReference>
<comment type="subcellular location">
    <subcellularLocation>
        <location evidence="1">Membrane</location>
        <topology evidence="1">Multi-pass membrane protein</topology>
    </subcellularLocation>
</comment>
<dbReference type="EMBL" id="CAEZYU010000088">
    <property type="protein sequence ID" value="CAB4751782.1"/>
    <property type="molecule type" value="Genomic_DNA"/>
</dbReference>
<organism evidence="6">
    <name type="scientific">freshwater metagenome</name>
    <dbReference type="NCBI Taxonomy" id="449393"/>
    <lineage>
        <taxon>unclassified sequences</taxon>
        <taxon>metagenomes</taxon>
        <taxon>ecological metagenomes</taxon>
    </lineage>
</organism>
<sequence length="247" mass="26630">MTGTGAPESEFVENSPEKVGAGSRSLELHECPGAVDAYGPRPLWRGWLHAAAFVAVIPAGIYLLSLAQSTAARVGVIVYWFSLAGLYATSASYHRLARTATSVLWFRRADHSMIYVLIAGTYTPICLLVLPAIWGIPMLVLIWTAALVGISMKMIRLGLDNGPSGSWLYIVMGWAAVLTLPVLVMNLNWVQLLLLAAGGLLYTLGAVVLGKHRPDPSPEKFGYHEVWHSMTIAAGSCHFALIATMLA</sequence>
<proteinExistence type="predicted"/>
<dbReference type="AlphaFoldDB" id="A0A6J6TW39"/>
<protein>
    <submittedName>
        <fullName evidence="6">Unannotated protein</fullName>
    </submittedName>
</protein>